<dbReference type="CDD" id="cd00202">
    <property type="entry name" value="ZnF_GATA"/>
    <property type="match status" value="1"/>
</dbReference>
<evidence type="ECO:0000313" key="7">
    <source>
        <dbReference type="EMBL" id="RSH88831.1"/>
    </source>
</evidence>
<dbReference type="GO" id="GO:0008270">
    <property type="term" value="F:zinc ion binding"/>
    <property type="evidence" value="ECO:0007669"/>
    <property type="project" value="UniProtKB-KW"/>
</dbReference>
<sequence>MSTSSDSSTPRSTASVPPVMGVRCYWALVTPRYPRPEVAGSKLELVFIHLDPVLSVHLARQKMTFIGRGVIEFIHPAEREQARTDLGNAIASDDLQGSVTRVRFARLSRLRVMLGAPPDEVERPRDASKVVEDDEWMVIDVVLNWIADGVLLAFFHAIRDTDAVANNDPHRKDEGWSNFCGTAHMADEQIDALHRDLAAAVPPTISIRHPPTRVFQLHMTPDAPVRPGQLVFSWPPARPPGSSARFDGSYDADEYGDLMKGVDMDPSQLPSAPGEVRTTCTTRFGAKHSITSEGVYRHVTSVFIPYGSVIFACFQTTRLLELAPRSTELQSQQSQPSAVASYPGMPQQDWQPPQPHLAPGHAPHPQQEHSPLAPGGEWRSAEYPQEGYYDQRSTYPDPRQQPSDPHPHSHHHPYPTYPPPHPQPHPPTLVPSHPHPHVHDLSAAPNVPPLALAPPQRIPSGPTDPPYPTPPTAYDYGEPSHSASPQLVQGALGMSGGASSRPLVRPPGNVECCRICGTRESPEWRRNESGIKDLCNACGLRLARQVAKREGRQKPRKKKA</sequence>
<evidence type="ECO:0000256" key="2">
    <source>
        <dbReference type="ARBA" id="ARBA00022771"/>
    </source>
</evidence>
<keyword evidence="3" id="KW-0862">Zinc</keyword>
<accession>A0A427YCD8</accession>
<feature type="compositionally biased region" description="Low complexity" evidence="5">
    <location>
        <begin position="330"/>
        <end position="341"/>
    </location>
</feature>
<dbReference type="InterPro" id="IPR013088">
    <property type="entry name" value="Znf_NHR/GATA"/>
</dbReference>
<dbReference type="AlphaFoldDB" id="A0A427YCD8"/>
<dbReference type="STRING" id="1890683.A0A427YCD8"/>
<keyword evidence="2 4" id="KW-0863">Zinc-finger</keyword>
<feature type="compositionally biased region" description="Pro residues" evidence="5">
    <location>
        <begin position="462"/>
        <end position="471"/>
    </location>
</feature>
<evidence type="ECO:0000256" key="4">
    <source>
        <dbReference type="PROSITE-ProRule" id="PRU00094"/>
    </source>
</evidence>
<name>A0A427YCD8_9TREE</name>
<dbReference type="PANTHER" id="PTHR45658">
    <property type="entry name" value="GATA TRANSCRIPTION FACTOR"/>
    <property type="match status" value="1"/>
</dbReference>
<evidence type="ECO:0000256" key="5">
    <source>
        <dbReference type="SAM" id="MobiDB-lite"/>
    </source>
</evidence>
<dbReference type="InterPro" id="IPR051140">
    <property type="entry name" value="GATA_TF"/>
</dbReference>
<evidence type="ECO:0000259" key="6">
    <source>
        <dbReference type="PROSITE" id="PS50114"/>
    </source>
</evidence>
<feature type="compositionally biased region" description="Pro residues" evidence="5">
    <location>
        <begin position="415"/>
        <end position="429"/>
    </location>
</feature>
<feature type="domain" description="GATA-type" evidence="6">
    <location>
        <begin position="513"/>
        <end position="560"/>
    </location>
</feature>
<evidence type="ECO:0000256" key="1">
    <source>
        <dbReference type="ARBA" id="ARBA00022723"/>
    </source>
</evidence>
<dbReference type="SUPFAM" id="SSF57716">
    <property type="entry name" value="Glucocorticoid receptor-like (DNA-binding domain)"/>
    <property type="match status" value="1"/>
</dbReference>
<organism evidence="7 8">
    <name type="scientific">Saitozyma podzolica</name>
    <dbReference type="NCBI Taxonomy" id="1890683"/>
    <lineage>
        <taxon>Eukaryota</taxon>
        <taxon>Fungi</taxon>
        <taxon>Dikarya</taxon>
        <taxon>Basidiomycota</taxon>
        <taxon>Agaricomycotina</taxon>
        <taxon>Tremellomycetes</taxon>
        <taxon>Tremellales</taxon>
        <taxon>Trimorphomycetaceae</taxon>
        <taxon>Saitozyma</taxon>
    </lineage>
</organism>
<dbReference type="PANTHER" id="PTHR45658:SF18">
    <property type="entry name" value="PROTEIN GAT2"/>
    <property type="match status" value="1"/>
</dbReference>
<feature type="region of interest" description="Disordered" evidence="5">
    <location>
        <begin position="327"/>
        <end position="504"/>
    </location>
</feature>
<evidence type="ECO:0000256" key="3">
    <source>
        <dbReference type="ARBA" id="ARBA00022833"/>
    </source>
</evidence>
<dbReference type="PROSITE" id="PS50114">
    <property type="entry name" value="GATA_ZN_FINGER_2"/>
    <property type="match status" value="1"/>
</dbReference>
<dbReference type="SMART" id="SM00401">
    <property type="entry name" value="ZnF_GATA"/>
    <property type="match status" value="1"/>
</dbReference>
<dbReference type="PROSITE" id="PS00344">
    <property type="entry name" value="GATA_ZN_FINGER_1"/>
    <property type="match status" value="1"/>
</dbReference>
<dbReference type="GO" id="GO:0043565">
    <property type="term" value="F:sequence-specific DNA binding"/>
    <property type="evidence" value="ECO:0007669"/>
    <property type="project" value="InterPro"/>
</dbReference>
<dbReference type="Pfam" id="PF00320">
    <property type="entry name" value="GATA"/>
    <property type="match status" value="1"/>
</dbReference>
<dbReference type="Gene3D" id="3.30.50.10">
    <property type="entry name" value="Erythroid Transcription Factor GATA-1, subunit A"/>
    <property type="match status" value="1"/>
</dbReference>
<evidence type="ECO:0000313" key="8">
    <source>
        <dbReference type="Proteomes" id="UP000279259"/>
    </source>
</evidence>
<comment type="caution">
    <text evidence="7">The sequence shown here is derived from an EMBL/GenBank/DDBJ whole genome shotgun (WGS) entry which is preliminary data.</text>
</comment>
<dbReference type="GO" id="GO:0006355">
    <property type="term" value="P:regulation of DNA-templated transcription"/>
    <property type="evidence" value="ECO:0007669"/>
    <property type="project" value="InterPro"/>
</dbReference>
<protein>
    <recommendedName>
        <fullName evidence="6">GATA-type domain-containing protein</fullName>
    </recommendedName>
</protein>
<dbReference type="OrthoDB" id="2162994at2759"/>
<gene>
    <name evidence="7" type="ORF">EHS25_003059</name>
</gene>
<reference evidence="7 8" key="1">
    <citation type="submission" date="2018-11" db="EMBL/GenBank/DDBJ databases">
        <title>Genome sequence of Saitozyma podzolica DSM 27192.</title>
        <authorList>
            <person name="Aliyu H."/>
            <person name="Gorte O."/>
            <person name="Ochsenreither K."/>
        </authorList>
    </citation>
    <scope>NUCLEOTIDE SEQUENCE [LARGE SCALE GENOMIC DNA]</scope>
    <source>
        <strain evidence="7 8">DSM 27192</strain>
    </source>
</reference>
<dbReference type="EMBL" id="RSCD01000016">
    <property type="protein sequence ID" value="RSH88831.1"/>
    <property type="molecule type" value="Genomic_DNA"/>
</dbReference>
<keyword evidence="8" id="KW-1185">Reference proteome</keyword>
<dbReference type="InterPro" id="IPR000679">
    <property type="entry name" value="Znf_GATA"/>
</dbReference>
<keyword evidence="1" id="KW-0479">Metal-binding</keyword>
<dbReference type="Proteomes" id="UP000279259">
    <property type="component" value="Unassembled WGS sequence"/>
</dbReference>
<proteinExistence type="predicted"/>